<dbReference type="PANTHER" id="PTHR42852">
    <property type="entry name" value="THIOL:DISULFIDE INTERCHANGE PROTEIN DSBE"/>
    <property type="match status" value="1"/>
</dbReference>
<dbReference type="SUPFAM" id="SSF52833">
    <property type="entry name" value="Thioredoxin-like"/>
    <property type="match status" value="1"/>
</dbReference>
<keyword evidence="5" id="KW-1133">Transmembrane helix</keyword>
<dbReference type="PROSITE" id="PS51352">
    <property type="entry name" value="THIOREDOXIN_2"/>
    <property type="match status" value="1"/>
</dbReference>
<gene>
    <name evidence="7" type="ORF">ENV30_04195</name>
</gene>
<keyword evidence="4" id="KW-0676">Redox-active center</keyword>
<dbReference type="CDD" id="cd02966">
    <property type="entry name" value="TlpA_like_family"/>
    <property type="match status" value="1"/>
</dbReference>
<dbReference type="InterPro" id="IPR000866">
    <property type="entry name" value="AhpC/TSA"/>
</dbReference>
<dbReference type="PANTHER" id="PTHR42852:SF6">
    <property type="entry name" value="THIOL:DISULFIDE INTERCHANGE PROTEIN DSBE"/>
    <property type="match status" value="1"/>
</dbReference>
<dbReference type="InterPro" id="IPR013766">
    <property type="entry name" value="Thioredoxin_domain"/>
</dbReference>
<keyword evidence="5" id="KW-0812">Transmembrane</keyword>
<accession>A0A7V4DDZ3</accession>
<dbReference type="Gene3D" id="3.40.30.10">
    <property type="entry name" value="Glutaredoxin"/>
    <property type="match status" value="1"/>
</dbReference>
<sequence>MVENGVGRMGRRIFWILAGIAVFSGICAFFFLSRPHLEKDFSLYDLNNRRVRLSRFSGRPLIVYFFSPRCKDCKEEAPFLNELYEAYRKKGLVIVGVGVKYPEEVREFAELQGIRYPVVVDRDLSVSKDFGVFFLPHLVFFNRQGKIVSTAVGKVSPEKLREYLEAIL</sequence>
<comment type="caution">
    <text evidence="7">The sequence shown here is derived from an EMBL/GenBank/DDBJ whole genome shotgun (WGS) entry which is preliminary data.</text>
</comment>
<evidence type="ECO:0000256" key="5">
    <source>
        <dbReference type="SAM" id="Phobius"/>
    </source>
</evidence>
<keyword evidence="2" id="KW-0201">Cytochrome c-type biogenesis</keyword>
<feature type="transmembrane region" description="Helical" evidence="5">
    <location>
        <begin position="12"/>
        <end position="32"/>
    </location>
</feature>
<dbReference type="Pfam" id="PF00578">
    <property type="entry name" value="AhpC-TSA"/>
    <property type="match status" value="1"/>
</dbReference>
<evidence type="ECO:0000256" key="3">
    <source>
        <dbReference type="ARBA" id="ARBA00023157"/>
    </source>
</evidence>
<evidence type="ECO:0000256" key="1">
    <source>
        <dbReference type="ARBA" id="ARBA00004196"/>
    </source>
</evidence>
<name>A0A7V4DDZ3_9BACT</name>
<protein>
    <submittedName>
        <fullName evidence="7">TlpA family protein disulfide reductase</fullName>
    </submittedName>
</protein>
<dbReference type="GO" id="GO:0016209">
    <property type="term" value="F:antioxidant activity"/>
    <property type="evidence" value="ECO:0007669"/>
    <property type="project" value="InterPro"/>
</dbReference>
<evidence type="ECO:0000259" key="6">
    <source>
        <dbReference type="PROSITE" id="PS51352"/>
    </source>
</evidence>
<dbReference type="EMBL" id="DTFV01000057">
    <property type="protein sequence ID" value="HGI30494.1"/>
    <property type="molecule type" value="Genomic_DNA"/>
</dbReference>
<proteinExistence type="predicted"/>
<reference evidence="7" key="1">
    <citation type="journal article" date="2020" name="mSystems">
        <title>Genome- and Community-Level Interaction Insights into Carbon Utilization and Element Cycling Functions of Hydrothermarchaeota in Hydrothermal Sediment.</title>
        <authorList>
            <person name="Zhou Z."/>
            <person name="Liu Y."/>
            <person name="Xu W."/>
            <person name="Pan J."/>
            <person name="Luo Z.H."/>
            <person name="Li M."/>
        </authorList>
    </citation>
    <scope>NUCLEOTIDE SEQUENCE [LARGE SCALE GENOMIC DNA]</scope>
    <source>
        <strain evidence="7">SpSt-747</strain>
    </source>
</reference>
<dbReference type="InterPro" id="IPR050553">
    <property type="entry name" value="Thioredoxin_ResA/DsbE_sf"/>
</dbReference>
<evidence type="ECO:0000313" key="7">
    <source>
        <dbReference type="EMBL" id="HGI30494.1"/>
    </source>
</evidence>
<evidence type="ECO:0000256" key="4">
    <source>
        <dbReference type="ARBA" id="ARBA00023284"/>
    </source>
</evidence>
<dbReference type="GO" id="GO:0030313">
    <property type="term" value="C:cell envelope"/>
    <property type="evidence" value="ECO:0007669"/>
    <property type="project" value="UniProtKB-SubCell"/>
</dbReference>
<dbReference type="GO" id="GO:0017004">
    <property type="term" value="P:cytochrome complex assembly"/>
    <property type="evidence" value="ECO:0007669"/>
    <property type="project" value="UniProtKB-KW"/>
</dbReference>
<keyword evidence="5" id="KW-0472">Membrane</keyword>
<dbReference type="AlphaFoldDB" id="A0A7V4DDZ3"/>
<dbReference type="InterPro" id="IPR036249">
    <property type="entry name" value="Thioredoxin-like_sf"/>
</dbReference>
<dbReference type="GO" id="GO:0016491">
    <property type="term" value="F:oxidoreductase activity"/>
    <property type="evidence" value="ECO:0007669"/>
    <property type="project" value="InterPro"/>
</dbReference>
<organism evidence="7">
    <name type="scientific">Candidatus Caldatribacterium californiense</name>
    <dbReference type="NCBI Taxonomy" id="1454726"/>
    <lineage>
        <taxon>Bacteria</taxon>
        <taxon>Pseudomonadati</taxon>
        <taxon>Atribacterota</taxon>
        <taxon>Atribacteria</taxon>
        <taxon>Atribacterales</taxon>
        <taxon>Candidatus Caldatribacteriaceae</taxon>
        <taxon>Candidatus Caldatribacterium</taxon>
    </lineage>
</organism>
<feature type="domain" description="Thioredoxin" evidence="6">
    <location>
        <begin position="32"/>
        <end position="168"/>
    </location>
</feature>
<keyword evidence="3" id="KW-1015">Disulfide bond</keyword>
<comment type="subcellular location">
    <subcellularLocation>
        <location evidence="1">Cell envelope</location>
    </subcellularLocation>
</comment>
<evidence type="ECO:0000256" key="2">
    <source>
        <dbReference type="ARBA" id="ARBA00022748"/>
    </source>
</evidence>